<organism evidence="1 2">
    <name type="scientific">Ileibacterium valens</name>
    <dbReference type="NCBI Taxonomy" id="1862668"/>
    <lineage>
        <taxon>Bacteria</taxon>
        <taxon>Bacillati</taxon>
        <taxon>Bacillota</taxon>
        <taxon>Erysipelotrichia</taxon>
        <taxon>Erysipelotrichales</taxon>
        <taxon>Erysipelotrichaceae</taxon>
        <taxon>Ileibacterium</taxon>
    </lineage>
</organism>
<protein>
    <submittedName>
        <fullName evidence="1">Uncharacterized protein</fullName>
    </submittedName>
</protein>
<dbReference type="EMBL" id="MPJW01000081">
    <property type="protein sequence ID" value="OLU41547.1"/>
    <property type="molecule type" value="Genomic_DNA"/>
</dbReference>
<sequence>MLHPITKAESNPFIKKTKFRNLDDDEFDIYFIDRLDIFLSSLSIFLLSSAKNSSILKKIKYLVIDTGKKIRMKEKFLKVINARFIN</sequence>
<evidence type="ECO:0000313" key="2">
    <source>
        <dbReference type="Proteomes" id="UP000186341"/>
    </source>
</evidence>
<keyword evidence="2" id="KW-1185">Reference proteome</keyword>
<reference evidence="1 2" key="1">
    <citation type="submission" date="2016-11" db="EMBL/GenBank/DDBJ databases">
        <title>Description of two novel members of the family Erysipelotrichaceae: Ileibacterium lipovorans gen. nov., sp. nov. and Dubosiella newyorkensis, gen. nov., sp. nov.</title>
        <authorList>
            <person name="Cox L.M."/>
            <person name="Sohn J."/>
            <person name="Tyrrell K.L."/>
            <person name="Citron D.M."/>
            <person name="Lawson P.A."/>
            <person name="Patel N.B."/>
            <person name="Iizumi T."/>
            <person name="Perez-Perez G.I."/>
            <person name="Goldstein E.J."/>
            <person name="Blaser M.J."/>
        </authorList>
    </citation>
    <scope>NUCLEOTIDE SEQUENCE [LARGE SCALE GENOMIC DNA]</scope>
    <source>
        <strain evidence="1 2">NYU-BL-A3</strain>
    </source>
</reference>
<proteinExistence type="predicted"/>
<accession>A0A1U7NHT0</accession>
<evidence type="ECO:0000313" key="1">
    <source>
        <dbReference type="EMBL" id="OLU41547.1"/>
    </source>
</evidence>
<comment type="caution">
    <text evidence="1">The sequence shown here is derived from an EMBL/GenBank/DDBJ whole genome shotgun (WGS) entry which is preliminary data.</text>
</comment>
<name>A0A1U7NHT0_9FIRM</name>
<dbReference type="Proteomes" id="UP000186341">
    <property type="component" value="Unassembled WGS sequence"/>
</dbReference>
<gene>
    <name evidence="1" type="ORF">BO222_03240</name>
</gene>
<dbReference type="AlphaFoldDB" id="A0A1U7NHT0"/>